<proteinExistence type="predicted"/>
<organism evidence="2 3">
    <name type="scientific">Corchorus olitorius</name>
    <dbReference type="NCBI Taxonomy" id="93759"/>
    <lineage>
        <taxon>Eukaryota</taxon>
        <taxon>Viridiplantae</taxon>
        <taxon>Streptophyta</taxon>
        <taxon>Embryophyta</taxon>
        <taxon>Tracheophyta</taxon>
        <taxon>Spermatophyta</taxon>
        <taxon>Magnoliopsida</taxon>
        <taxon>eudicotyledons</taxon>
        <taxon>Gunneridae</taxon>
        <taxon>Pentapetalae</taxon>
        <taxon>rosids</taxon>
        <taxon>malvids</taxon>
        <taxon>Malvales</taxon>
        <taxon>Malvaceae</taxon>
        <taxon>Grewioideae</taxon>
        <taxon>Apeibeae</taxon>
        <taxon>Corchorus</taxon>
    </lineage>
</organism>
<accession>A0A1R3KTT7</accession>
<gene>
    <name evidence="2" type="ORF">COLO4_04496</name>
</gene>
<evidence type="ECO:0000313" key="3">
    <source>
        <dbReference type="Proteomes" id="UP000187203"/>
    </source>
</evidence>
<keyword evidence="2" id="KW-0347">Helicase</keyword>
<dbReference type="EMBL" id="AWUE01011821">
    <property type="protein sequence ID" value="OMP10449.1"/>
    <property type="molecule type" value="Genomic_DNA"/>
</dbReference>
<keyword evidence="3" id="KW-1185">Reference proteome</keyword>
<name>A0A1R3KTT7_9ROSI</name>
<keyword evidence="2" id="KW-0067">ATP-binding</keyword>
<reference evidence="3" key="1">
    <citation type="submission" date="2013-09" db="EMBL/GenBank/DDBJ databases">
        <title>Corchorus olitorius genome sequencing.</title>
        <authorList>
            <person name="Alam M."/>
            <person name="Haque M.S."/>
            <person name="Islam M.S."/>
            <person name="Emdad E.M."/>
            <person name="Islam M.M."/>
            <person name="Ahmed B."/>
            <person name="Halim A."/>
            <person name="Hossen Q.M.M."/>
            <person name="Hossain M.Z."/>
            <person name="Ahmed R."/>
            <person name="Khan M.M."/>
            <person name="Islam R."/>
            <person name="Rashid M.M."/>
            <person name="Khan S.A."/>
            <person name="Rahman M.S."/>
            <person name="Alam M."/>
            <person name="Yahiya A.S."/>
            <person name="Khan M.S."/>
            <person name="Azam M.S."/>
            <person name="Haque T."/>
            <person name="Lashkar M.Z.H."/>
            <person name="Akhand A.I."/>
            <person name="Morshed G."/>
            <person name="Roy S."/>
            <person name="Uddin K.S."/>
            <person name="Rabeya T."/>
            <person name="Hossain A.S."/>
            <person name="Chowdhury A."/>
            <person name="Snigdha A.R."/>
            <person name="Mortoza M.S."/>
            <person name="Matin S.A."/>
            <person name="Hoque S.M.E."/>
            <person name="Islam M.K."/>
            <person name="Roy D.K."/>
            <person name="Haider R."/>
            <person name="Moosa M.M."/>
            <person name="Elias S.M."/>
            <person name="Hasan A.M."/>
            <person name="Jahan S."/>
            <person name="Shafiuddin M."/>
            <person name="Mahmood N."/>
            <person name="Shommy N.S."/>
        </authorList>
    </citation>
    <scope>NUCLEOTIDE SEQUENCE [LARGE SCALE GENOMIC DNA]</scope>
    <source>
        <strain evidence="3">cv. O-4</strain>
    </source>
</reference>
<dbReference type="Proteomes" id="UP000187203">
    <property type="component" value="Unassembled WGS sequence"/>
</dbReference>
<evidence type="ECO:0000313" key="2">
    <source>
        <dbReference type="EMBL" id="OMP10449.1"/>
    </source>
</evidence>
<sequence length="87" mass="10055">MEERVEQSVTMLRECSWTDSDSPTEKSEEETYSGIQGTFPRPTQPFKPRLSHKIRLGTEDLMEAIEEAEKCIVGFLLDLRRFSSETI</sequence>
<protein>
    <submittedName>
        <fullName evidence="2">Helicase-like transcription factor-like protein</fullName>
    </submittedName>
</protein>
<keyword evidence="2" id="KW-0378">Hydrolase</keyword>
<comment type="caution">
    <text evidence="2">The sequence shown here is derived from an EMBL/GenBank/DDBJ whole genome shotgun (WGS) entry which is preliminary data.</text>
</comment>
<evidence type="ECO:0000256" key="1">
    <source>
        <dbReference type="SAM" id="MobiDB-lite"/>
    </source>
</evidence>
<dbReference type="GO" id="GO:0004386">
    <property type="term" value="F:helicase activity"/>
    <property type="evidence" value="ECO:0007669"/>
    <property type="project" value="UniProtKB-KW"/>
</dbReference>
<keyword evidence="2" id="KW-0547">Nucleotide-binding</keyword>
<feature type="region of interest" description="Disordered" evidence="1">
    <location>
        <begin position="1"/>
        <end position="48"/>
    </location>
</feature>
<dbReference type="AlphaFoldDB" id="A0A1R3KTT7"/>